<dbReference type="InterPro" id="IPR036921">
    <property type="entry name" value="PurM-like_N_sf"/>
</dbReference>
<dbReference type="PANTHER" id="PTHR10099:SF1">
    <property type="entry name" value="PHOSPHORIBOSYLFORMYLGLYCINAMIDINE SYNTHASE"/>
    <property type="match status" value="1"/>
</dbReference>
<dbReference type="CDD" id="cd01740">
    <property type="entry name" value="GATase1_FGAR_AT"/>
    <property type="match status" value="1"/>
</dbReference>
<name>A0ABM0GZZ4_SACKO</name>
<dbReference type="RefSeq" id="XP_002741156.1">
    <property type="nucleotide sequence ID" value="XM_002741110.2"/>
</dbReference>
<dbReference type="PANTHER" id="PTHR10099">
    <property type="entry name" value="PHOSPHORIBOSYLFORMYLGLYCINAMIDINE SYNTHASE"/>
    <property type="match status" value="1"/>
</dbReference>
<feature type="domain" description="FGAR-AT PurM N-terminal-like" evidence="1">
    <location>
        <begin position="32"/>
        <end position="106"/>
    </location>
</feature>
<dbReference type="Pfam" id="PF13507">
    <property type="entry name" value="GATase_5"/>
    <property type="match status" value="1"/>
</dbReference>
<accession>A0ABM0GZZ4</accession>
<evidence type="ECO:0000313" key="2">
    <source>
        <dbReference type="Proteomes" id="UP000694865"/>
    </source>
</evidence>
<dbReference type="SUPFAM" id="SSF55326">
    <property type="entry name" value="PurM N-terminal domain-like"/>
    <property type="match status" value="1"/>
</dbReference>
<dbReference type="GeneID" id="100371896"/>
<gene>
    <name evidence="3" type="primary">LOC100371896</name>
</gene>
<dbReference type="Proteomes" id="UP000694865">
    <property type="component" value="Unplaced"/>
</dbReference>
<evidence type="ECO:0000313" key="3">
    <source>
        <dbReference type="RefSeq" id="XP_002741156.1"/>
    </source>
</evidence>
<protein>
    <submittedName>
        <fullName evidence="3">Phosphoribosylformylglycinamidine synthase-like</fullName>
    </submittedName>
</protein>
<dbReference type="Gene3D" id="3.40.50.880">
    <property type="match status" value="1"/>
</dbReference>
<reference evidence="3" key="1">
    <citation type="submission" date="2025-08" db="UniProtKB">
        <authorList>
            <consortium name="RefSeq"/>
        </authorList>
    </citation>
    <scope>IDENTIFICATION</scope>
    <source>
        <tissue evidence="3">Testes</tissue>
    </source>
</reference>
<evidence type="ECO:0000259" key="1">
    <source>
        <dbReference type="Pfam" id="PF22689"/>
    </source>
</evidence>
<sequence>MPRKEFKLYKVKRTLSPLNLPDVTVKEALDRVDRSVTGLIAQQQCVGPLHTPLGDVAVTALSHFDIVGSATSIGEQPIKGLVDSGCGARMSVAESLTNLVFATLHSTLVGDGFIPMVDLSALHSAMVGDDFIPMVDLSALHSALVGDDFIPMVGLSALHSALVGDGFIPMVDLSALHSTMVGDGFIPMVDLSALHSALVGDDFIPMVDLSALHSALVGDDFIPMVGLSALHSALVDKPKVGIIREEGSNGDREMISSFYMAGFEVWDVNMQDLCTAKVTLDHFRGVVFVGGFSYADVCGSAKGWAAAVLFNQTVRAQFDAFRARHDTFSLGVCNGCQLMGLLGWIAPADIQDQDGDCASAQQGVFLTHNNSERFESRFVSVQIQSSPAIMLKGMDCSTLGVWVAHGEGNMKFLNDEILQNVLKNNLAPIRYVDDIGDVTTQYPLNPNGSPNGIAALCSRDGRHLAMMPHPERCTLVWQWPWMPNEWRKTLKVSPWLRMFQNACVWCLENQS</sequence>
<dbReference type="PROSITE" id="PS51273">
    <property type="entry name" value="GATASE_TYPE_1"/>
    <property type="match status" value="1"/>
</dbReference>
<proteinExistence type="predicted"/>
<keyword evidence="2" id="KW-1185">Reference proteome</keyword>
<dbReference type="Pfam" id="PF22689">
    <property type="entry name" value="FGAR-AT_PurM_N-like"/>
    <property type="match status" value="1"/>
</dbReference>
<dbReference type="SUPFAM" id="SSF52317">
    <property type="entry name" value="Class I glutamine amidotransferase-like"/>
    <property type="match status" value="1"/>
</dbReference>
<organism evidence="2 3">
    <name type="scientific">Saccoglossus kowalevskii</name>
    <name type="common">Acorn worm</name>
    <dbReference type="NCBI Taxonomy" id="10224"/>
    <lineage>
        <taxon>Eukaryota</taxon>
        <taxon>Metazoa</taxon>
        <taxon>Hemichordata</taxon>
        <taxon>Enteropneusta</taxon>
        <taxon>Harrimaniidae</taxon>
        <taxon>Saccoglossus</taxon>
    </lineage>
</organism>
<dbReference type="SMART" id="SM01211">
    <property type="entry name" value="GATase_5"/>
    <property type="match status" value="1"/>
</dbReference>
<dbReference type="InterPro" id="IPR029062">
    <property type="entry name" value="Class_I_gatase-like"/>
</dbReference>
<dbReference type="InterPro" id="IPR055181">
    <property type="entry name" value="FGAR-AT_PurM_N-like"/>
</dbReference>